<evidence type="ECO:0000313" key="2">
    <source>
        <dbReference type="Proteomes" id="UP000242254"/>
    </source>
</evidence>
<gene>
    <name evidence="1" type="ORF">RHIMIDRAFT_284482</name>
</gene>
<proteinExistence type="predicted"/>
<dbReference type="GeneID" id="35444175"/>
<protein>
    <submittedName>
        <fullName evidence="1">Uncharacterized protein</fullName>
    </submittedName>
</protein>
<dbReference type="InterPro" id="IPR033228">
    <property type="entry name" value="SZT2"/>
</dbReference>
<sequence>MFVVERDGSIVYCKIFEEVVESNSHVSPSTVCSSPGYTEKTKLVEDDARTVISFSGEQGIKRDLSMQTDAAIKKKISTNSRPAGTETRELVIQIFGIDLPNWVEAEFVNMIENRVLTQITLTEVQQFFARNTTSKPTLADVEFILPVWKAPTARDVLRIPSIVTDPILLLYCLNQITATDNIKSLQGPDVTEAIRFYHENVFYNENHHAIRVTSPDQSNSRGKDGLANTLCFYYNCTKRVPGSSTSVELLVGQGMAG</sequence>
<dbReference type="PANTHER" id="PTHR14918:SF3">
    <property type="entry name" value="KICSTOR COMPLEX PROTEIN SZT2"/>
    <property type="match status" value="1"/>
</dbReference>
<dbReference type="Proteomes" id="UP000242254">
    <property type="component" value="Unassembled WGS sequence"/>
</dbReference>
<dbReference type="PANTHER" id="PTHR14918">
    <property type="entry name" value="KICSTOR COMPLEX PROTEIN SZT2"/>
    <property type="match status" value="1"/>
</dbReference>
<evidence type="ECO:0000313" key="1">
    <source>
        <dbReference type="EMBL" id="PHZ12259.1"/>
    </source>
</evidence>
<dbReference type="GO" id="GO:0005777">
    <property type="term" value="C:peroxisome"/>
    <property type="evidence" value="ECO:0007669"/>
    <property type="project" value="InterPro"/>
</dbReference>
<reference evidence="1 2" key="1">
    <citation type="journal article" date="2016" name="Proc. Natl. Acad. Sci. U.S.A.">
        <title>Lipid metabolic changes in an early divergent fungus govern the establishment of a mutualistic symbiosis with endobacteria.</title>
        <authorList>
            <person name="Lastovetsky O.A."/>
            <person name="Gaspar M.L."/>
            <person name="Mondo S.J."/>
            <person name="LaButti K.M."/>
            <person name="Sandor L."/>
            <person name="Grigoriev I.V."/>
            <person name="Henry S.A."/>
            <person name="Pawlowska T.E."/>
        </authorList>
    </citation>
    <scope>NUCLEOTIDE SEQUENCE [LARGE SCALE GENOMIC DNA]</scope>
    <source>
        <strain evidence="1 2">ATCC 52813</strain>
    </source>
</reference>
<dbReference type="RefSeq" id="XP_023465967.1">
    <property type="nucleotide sequence ID" value="XM_023613186.1"/>
</dbReference>
<accession>A0A2G4SU09</accession>
<name>A0A2G4SU09_RHIZD</name>
<dbReference type="AlphaFoldDB" id="A0A2G4SU09"/>
<organism evidence="1 2">
    <name type="scientific">Rhizopus microsporus ATCC 52813</name>
    <dbReference type="NCBI Taxonomy" id="1340429"/>
    <lineage>
        <taxon>Eukaryota</taxon>
        <taxon>Fungi</taxon>
        <taxon>Fungi incertae sedis</taxon>
        <taxon>Mucoromycota</taxon>
        <taxon>Mucoromycotina</taxon>
        <taxon>Mucoromycetes</taxon>
        <taxon>Mucorales</taxon>
        <taxon>Mucorineae</taxon>
        <taxon>Rhizopodaceae</taxon>
        <taxon>Rhizopus</taxon>
    </lineage>
</organism>
<keyword evidence="2" id="KW-1185">Reference proteome</keyword>
<feature type="non-terminal residue" evidence="1">
    <location>
        <position position="257"/>
    </location>
</feature>
<dbReference type="EMBL" id="KZ303850">
    <property type="protein sequence ID" value="PHZ12259.1"/>
    <property type="molecule type" value="Genomic_DNA"/>
</dbReference>